<evidence type="ECO:0000313" key="2">
    <source>
        <dbReference type="EMBL" id="EAU29922.1"/>
    </source>
</evidence>
<name>Q0C9A3_ASPTN</name>
<keyword evidence="1" id="KW-0732">Signal</keyword>
<dbReference type="HOGENOM" id="CLU_1844695_0_0_1"/>
<protein>
    <submittedName>
        <fullName evidence="2">Uncharacterized protein</fullName>
    </submittedName>
</protein>
<evidence type="ECO:0000256" key="1">
    <source>
        <dbReference type="SAM" id="SignalP"/>
    </source>
</evidence>
<dbReference type="Proteomes" id="UP000007963">
    <property type="component" value="Unassembled WGS sequence"/>
</dbReference>
<accession>Q0C9A3</accession>
<evidence type="ECO:0000313" key="3">
    <source>
        <dbReference type="Proteomes" id="UP000007963"/>
    </source>
</evidence>
<dbReference type="GeneID" id="4354525"/>
<dbReference type="VEuPathDB" id="FungiDB:ATEG_09731"/>
<dbReference type="EMBL" id="CH476608">
    <property type="protein sequence ID" value="EAU29922.1"/>
    <property type="molecule type" value="Genomic_DNA"/>
</dbReference>
<dbReference type="RefSeq" id="XP_001218353.1">
    <property type="nucleotide sequence ID" value="XM_001218352.1"/>
</dbReference>
<dbReference type="OrthoDB" id="5425539at2759"/>
<sequence>MQPLKILITTFLAVATVTGHPSPEPETIVEFQPLSTKDVFYSAPRHDIHCGGNGWPKKYEWNDKIQFKNVLGCSESNENWEFPILEHGIFDGNNAKPEEVDCVVIRRIGKREMAYCGLVTHLVYGQWLIAARCSQAEEY</sequence>
<feature type="chain" id="PRO_5004170072" evidence="1">
    <location>
        <begin position="20"/>
        <end position="139"/>
    </location>
</feature>
<gene>
    <name evidence="2" type="ORF">ATEG_09731</name>
</gene>
<proteinExistence type="predicted"/>
<reference evidence="3" key="1">
    <citation type="submission" date="2005-09" db="EMBL/GenBank/DDBJ databases">
        <title>Annotation of the Aspergillus terreus NIH2624 genome.</title>
        <authorList>
            <person name="Birren B.W."/>
            <person name="Lander E.S."/>
            <person name="Galagan J.E."/>
            <person name="Nusbaum C."/>
            <person name="Devon K."/>
            <person name="Henn M."/>
            <person name="Ma L.-J."/>
            <person name="Jaffe D.B."/>
            <person name="Butler J."/>
            <person name="Alvarez P."/>
            <person name="Gnerre S."/>
            <person name="Grabherr M."/>
            <person name="Kleber M."/>
            <person name="Mauceli E.W."/>
            <person name="Brockman W."/>
            <person name="Rounsley S."/>
            <person name="Young S.K."/>
            <person name="LaButti K."/>
            <person name="Pushparaj V."/>
            <person name="DeCaprio D."/>
            <person name="Crawford M."/>
            <person name="Koehrsen M."/>
            <person name="Engels R."/>
            <person name="Montgomery P."/>
            <person name="Pearson M."/>
            <person name="Howarth C."/>
            <person name="Larson L."/>
            <person name="Luoma S."/>
            <person name="White J."/>
            <person name="Alvarado L."/>
            <person name="Kodira C.D."/>
            <person name="Zeng Q."/>
            <person name="Oleary S."/>
            <person name="Yandava C."/>
            <person name="Denning D.W."/>
            <person name="Nierman W.C."/>
            <person name="Milne T."/>
            <person name="Madden K."/>
        </authorList>
    </citation>
    <scope>NUCLEOTIDE SEQUENCE [LARGE SCALE GENOMIC DNA]</scope>
    <source>
        <strain evidence="3">NIH 2624 / FGSC A1156</strain>
    </source>
</reference>
<organism evidence="2 3">
    <name type="scientific">Aspergillus terreus (strain NIH 2624 / FGSC A1156)</name>
    <dbReference type="NCBI Taxonomy" id="341663"/>
    <lineage>
        <taxon>Eukaryota</taxon>
        <taxon>Fungi</taxon>
        <taxon>Dikarya</taxon>
        <taxon>Ascomycota</taxon>
        <taxon>Pezizomycotina</taxon>
        <taxon>Eurotiomycetes</taxon>
        <taxon>Eurotiomycetidae</taxon>
        <taxon>Eurotiales</taxon>
        <taxon>Aspergillaceae</taxon>
        <taxon>Aspergillus</taxon>
        <taxon>Aspergillus subgen. Circumdati</taxon>
    </lineage>
</organism>
<dbReference type="AlphaFoldDB" id="Q0C9A3"/>
<feature type="signal peptide" evidence="1">
    <location>
        <begin position="1"/>
        <end position="19"/>
    </location>
</feature>
<dbReference type="Gene3D" id="3.10.450.30">
    <property type="entry name" value="Microbial ribonucleases"/>
    <property type="match status" value="1"/>
</dbReference>